<dbReference type="Proteomes" id="UP000437748">
    <property type="component" value="Unassembled WGS sequence"/>
</dbReference>
<comment type="caution">
    <text evidence="1">The sequence shown here is derived from an EMBL/GenBank/DDBJ whole genome shotgun (WGS) entry which is preliminary data.</text>
</comment>
<evidence type="ECO:0000313" key="2">
    <source>
        <dbReference type="Proteomes" id="UP000437748"/>
    </source>
</evidence>
<organism evidence="1 2">
    <name type="scientific">Silvanigrella paludirubra</name>
    <dbReference type="NCBI Taxonomy" id="2499159"/>
    <lineage>
        <taxon>Bacteria</taxon>
        <taxon>Pseudomonadati</taxon>
        <taxon>Bdellovibrionota</taxon>
        <taxon>Oligoflexia</taxon>
        <taxon>Silvanigrellales</taxon>
        <taxon>Silvanigrellaceae</taxon>
        <taxon>Silvanigrella</taxon>
    </lineage>
</organism>
<proteinExistence type="predicted"/>
<dbReference type="EMBL" id="WFLM01000002">
    <property type="protein sequence ID" value="KAB8039553.1"/>
    <property type="molecule type" value="Genomic_DNA"/>
</dbReference>
<accession>A0A6N6VTP4</accession>
<evidence type="ECO:0000313" key="1">
    <source>
        <dbReference type="EMBL" id="KAB8039553.1"/>
    </source>
</evidence>
<gene>
    <name evidence="1" type="ORF">GCL60_04665</name>
</gene>
<dbReference type="RefSeq" id="WP_153418816.1">
    <property type="nucleotide sequence ID" value="NZ_WFLM01000002.1"/>
</dbReference>
<protein>
    <submittedName>
        <fullName evidence="1">Uncharacterized protein</fullName>
    </submittedName>
</protein>
<name>A0A6N6VTP4_9BACT</name>
<reference evidence="1 2" key="1">
    <citation type="submission" date="2019-10" db="EMBL/GenBank/DDBJ databases">
        <title>New species of Slilvanegrellaceae.</title>
        <authorList>
            <person name="Pitt A."/>
            <person name="Hahn M.W."/>
        </authorList>
    </citation>
    <scope>NUCLEOTIDE SEQUENCE [LARGE SCALE GENOMIC DNA]</scope>
    <source>
        <strain evidence="1 2">SP-Ram-0.45-NSY-1</strain>
    </source>
</reference>
<keyword evidence="2" id="KW-1185">Reference proteome</keyword>
<dbReference type="AlphaFoldDB" id="A0A6N6VTP4"/>
<sequence length="917" mass="107592">MLNRLKTKVKNCFRTPEEIEKNRLKEEEKKLYKKKKIASEVILSEEEFYTYYYTSYRICIAYFSVFIYRRNYLKYLNNINEIKNENQTKSEFPYILAEFISNENLNFSQAQKYENFKNLLTSLYKIKQNEINNTINVISKFENYDIFISYYRSLEKFFEDLAHSKNTNDYNRNLINIRSYEILNKSKSQIKNLDLYKSTFESIKSFHDEYLGEIHNKYINNGMNLDRRNFYNQFNKNLEKIALSRNYGDKFKYHIQLSPAEIFSLTASTLVDLLLISIVIVFPPVGAPGYAAAIAANAASAAITGSITAGGSIGTRLGGIIYKKGKKILKKDRYKARRLAIPEGYLSLNSNSAFQNSLPVFRNSYDYELFEMEKSKKIMNEVIKSVSKNGQYNFNMTTLFTYYINLIEKIEDLKTKKVNHHNLQEDYMKLMNYYRYTLILKQPLQIQIETVKLNLYKSISLLFETNSSFSEFLRIHVNRNPNNYETIKKSLKKHLKIDNKEVRESFARLIFDSMITGELSIDKTNQYLKHFGQNSSIDIRLRDIFIKSESDAYQAVTKPGIIATKVVGPIYFKNINVDQLSLSAKEQINGINAAISAGGILVFNIISSLISDYASENVEKRYEIICKVMSGAYSALNVVQAGTGVVKITDNFIHFISDSLTHNILSSFAIMPFKIIFSMGVSYVTSKIDEHEQKFWNQLMEKYIIEKRKRDKVEPGSEQDKFWRPCYDFYKENRNYFPTRYMKAITELQDKRLENISKLMLKINNNINELMELTQKYNTRDKKYYNPKENNMGYMPESEFNDYKSYRLCDTDEMDKIIYTYTKIIIRMFTVAKEIQIFEDYLKYFVDGFLQEVDISLQLYMPLLKVENSKVSELIHFASHDDIYRSFFKAPKPIENNKEWEDLVQSLDDSESVTTSL</sequence>